<proteinExistence type="predicted"/>
<sequence length="188" mass="21522">MTTKIQEQADKEATAPAVRELYTGTTEEIEAKVLTLLCGCVMACLLCLNVVVNVFFALKPGIGLRSCAYQTLLCKLKRGGLKDTYPDDILAKAVIEKTNLNPAEVGNIVVGFRLSYYFWCYDFRRQEGLLSQSATDHDRHQPPSPCYISRRKFTFNNPFCRNQERRCHCICCNRMLHMPIKQFKNQIE</sequence>
<accession>A0A2U1Q863</accession>
<evidence type="ECO:0000313" key="3">
    <source>
        <dbReference type="Proteomes" id="UP000245207"/>
    </source>
</evidence>
<gene>
    <name evidence="2" type="ORF">CTI12_AA063520</name>
</gene>
<dbReference type="OrthoDB" id="5404651at2759"/>
<comment type="caution">
    <text evidence="2">The sequence shown here is derived from an EMBL/GenBank/DDBJ whole genome shotgun (WGS) entry which is preliminary data.</text>
</comment>
<dbReference type="Proteomes" id="UP000245207">
    <property type="component" value="Unassembled WGS sequence"/>
</dbReference>
<evidence type="ECO:0000256" key="1">
    <source>
        <dbReference type="SAM" id="Phobius"/>
    </source>
</evidence>
<keyword evidence="1" id="KW-1133">Transmembrane helix</keyword>
<reference evidence="2 3" key="1">
    <citation type="journal article" date="2018" name="Mol. Plant">
        <title>The genome of Artemisia annua provides insight into the evolution of Asteraceae family and artemisinin biosynthesis.</title>
        <authorList>
            <person name="Shen Q."/>
            <person name="Zhang L."/>
            <person name="Liao Z."/>
            <person name="Wang S."/>
            <person name="Yan T."/>
            <person name="Shi P."/>
            <person name="Liu M."/>
            <person name="Fu X."/>
            <person name="Pan Q."/>
            <person name="Wang Y."/>
            <person name="Lv Z."/>
            <person name="Lu X."/>
            <person name="Zhang F."/>
            <person name="Jiang W."/>
            <person name="Ma Y."/>
            <person name="Chen M."/>
            <person name="Hao X."/>
            <person name="Li L."/>
            <person name="Tang Y."/>
            <person name="Lv G."/>
            <person name="Zhou Y."/>
            <person name="Sun X."/>
            <person name="Brodelius P.E."/>
            <person name="Rose J.K.C."/>
            <person name="Tang K."/>
        </authorList>
    </citation>
    <scope>NUCLEOTIDE SEQUENCE [LARGE SCALE GENOMIC DNA]</scope>
    <source>
        <strain evidence="3">cv. Huhao1</strain>
        <tissue evidence="2">Leaf</tissue>
    </source>
</reference>
<protein>
    <submittedName>
        <fullName evidence="2">Uncharacterized protein</fullName>
    </submittedName>
</protein>
<dbReference type="EMBL" id="PKPP01000331">
    <property type="protein sequence ID" value="PWA94163.1"/>
    <property type="molecule type" value="Genomic_DNA"/>
</dbReference>
<feature type="transmembrane region" description="Helical" evidence="1">
    <location>
        <begin position="33"/>
        <end position="56"/>
    </location>
</feature>
<dbReference type="AlphaFoldDB" id="A0A2U1Q863"/>
<dbReference type="STRING" id="35608.A0A2U1Q863"/>
<evidence type="ECO:0000313" key="2">
    <source>
        <dbReference type="EMBL" id="PWA94163.1"/>
    </source>
</evidence>
<organism evidence="2 3">
    <name type="scientific">Artemisia annua</name>
    <name type="common">Sweet wormwood</name>
    <dbReference type="NCBI Taxonomy" id="35608"/>
    <lineage>
        <taxon>Eukaryota</taxon>
        <taxon>Viridiplantae</taxon>
        <taxon>Streptophyta</taxon>
        <taxon>Embryophyta</taxon>
        <taxon>Tracheophyta</taxon>
        <taxon>Spermatophyta</taxon>
        <taxon>Magnoliopsida</taxon>
        <taxon>eudicotyledons</taxon>
        <taxon>Gunneridae</taxon>
        <taxon>Pentapetalae</taxon>
        <taxon>asterids</taxon>
        <taxon>campanulids</taxon>
        <taxon>Asterales</taxon>
        <taxon>Asteraceae</taxon>
        <taxon>Asteroideae</taxon>
        <taxon>Anthemideae</taxon>
        <taxon>Artemisiinae</taxon>
        <taxon>Artemisia</taxon>
    </lineage>
</organism>
<keyword evidence="3" id="KW-1185">Reference proteome</keyword>
<name>A0A2U1Q863_ARTAN</name>
<keyword evidence="1" id="KW-0812">Transmembrane</keyword>
<keyword evidence="1" id="KW-0472">Membrane</keyword>